<sequence>MRCEDKSPVYTVYQNSIGAYEDSIDTDQANGCGVQNKRRYNLAIFLQLNHLRRIKNEDCRGETPAGETQAGPDA</sequence>
<protein>
    <submittedName>
        <fullName evidence="1">Uncharacterized protein</fullName>
    </submittedName>
</protein>
<name>A0ABQ1H1P0_9GAMM</name>
<reference evidence="2" key="1">
    <citation type="journal article" date="2019" name="Int. J. Syst. Evol. Microbiol.">
        <title>The Global Catalogue of Microorganisms (GCM) 10K type strain sequencing project: providing services to taxonomists for standard genome sequencing and annotation.</title>
        <authorList>
            <consortium name="The Broad Institute Genomics Platform"/>
            <consortium name="The Broad Institute Genome Sequencing Center for Infectious Disease"/>
            <person name="Wu L."/>
            <person name="Ma J."/>
        </authorList>
    </citation>
    <scope>NUCLEOTIDE SEQUENCE [LARGE SCALE GENOMIC DNA]</scope>
    <source>
        <strain evidence="2">CGMCC 1.12806</strain>
    </source>
</reference>
<comment type="caution">
    <text evidence="1">The sequence shown here is derived from an EMBL/GenBank/DDBJ whole genome shotgun (WGS) entry which is preliminary data.</text>
</comment>
<gene>
    <name evidence="1" type="ORF">GCM10011328_32850</name>
</gene>
<accession>A0ABQ1H1P0</accession>
<evidence type="ECO:0000313" key="1">
    <source>
        <dbReference type="EMBL" id="GGA54792.1"/>
    </source>
</evidence>
<dbReference type="EMBL" id="BMFZ01000009">
    <property type="protein sequence ID" value="GGA54792.1"/>
    <property type="molecule type" value="Genomic_DNA"/>
</dbReference>
<keyword evidence="2" id="KW-1185">Reference proteome</keyword>
<proteinExistence type="predicted"/>
<evidence type="ECO:0000313" key="2">
    <source>
        <dbReference type="Proteomes" id="UP000627464"/>
    </source>
</evidence>
<organism evidence="1 2">
    <name type="scientific">Hafnia psychrotolerans</name>
    <dbReference type="NCBI Taxonomy" id="1477018"/>
    <lineage>
        <taxon>Bacteria</taxon>
        <taxon>Pseudomonadati</taxon>
        <taxon>Pseudomonadota</taxon>
        <taxon>Gammaproteobacteria</taxon>
        <taxon>Enterobacterales</taxon>
        <taxon>Hafniaceae</taxon>
        <taxon>Hafnia</taxon>
    </lineage>
</organism>
<dbReference type="Proteomes" id="UP000627464">
    <property type="component" value="Unassembled WGS sequence"/>
</dbReference>